<sequence length="68" mass="7977">MKPSGTIVPMLEQRLTLEQGLKSVERRRAAVNRKDRRLVSLTEGFRPGPDMRTERSSRFRTRAGHWNR</sequence>
<feature type="compositionally biased region" description="Basic residues" evidence="1">
    <location>
        <begin position="58"/>
        <end position="68"/>
    </location>
</feature>
<reference evidence="3" key="1">
    <citation type="journal article" date="2014" name="Genome Biol.">
        <title>Genome analysis of a major urban malaria vector mosquito, Anopheles stephensi.</title>
        <authorList>
            <person name="Jiang X."/>
            <person name="Peery A."/>
            <person name="Hall A.B."/>
            <person name="Sharma A."/>
            <person name="Chen X.G."/>
            <person name="Waterhouse R.M."/>
            <person name="Komissarov A."/>
            <person name="Riehle M.M."/>
            <person name="Shouche Y."/>
            <person name="Sharakhova M.V."/>
            <person name="Lawson D."/>
            <person name="Pakpour N."/>
            <person name="Arensburger P."/>
            <person name="Davidson V.L."/>
            <person name="Eiglmeier K."/>
            <person name="Emrich S."/>
            <person name="George P."/>
            <person name="Kennedy R.C."/>
            <person name="Mane S.P."/>
            <person name="Maslen G."/>
            <person name="Oringanje C."/>
            <person name="Qi Y."/>
            <person name="Settlage R."/>
            <person name="Tojo M."/>
            <person name="Tubio J.M."/>
            <person name="Unger M.F."/>
            <person name="Wang B."/>
            <person name="Vernick K.D."/>
            <person name="Ribeiro J.M."/>
            <person name="James A.A."/>
            <person name="Michel K."/>
            <person name="Riehle M.A."/>
            <person name="Luckhart S."/>
            <person name="Sharakhov I.V."/>
            <person name="Tu Z."/>
        </authorList>
    </citation>
    <scope>NUCLEOTIDE SEQUENCE [LARGE SCALE GENOMIC DNA]</scope>
    <source>
        <strain evidence="3">Indian</strain>
    </source>
</reference>
<evidence type="ECO:0000313" key="3">
    <source>
        <dbReference type="Proteomes" id="UP000076408"/>
    </source>
</evidence>
<dbReference type="VEuPathDB" id="VectorBase:ASTEI07393"/>
<proteinExistence type="predicted"/>
<reference evidence="2" key="2">
    <citation type="submission" date="2020-05" db="UniProtKB">
        <authorList>
            <consortium name="EnsemblMetazoa"/>
        </authorList>
    </citation>
    <scope>IDENTIFICATION</scope>
    <source>
        <strain evidence="2">Indian</strain>
    </source>
</reference>
<organism evidence="2 3">
    <name type="scientific">Anopheles stephensi</name>
    <name type="common">Indo-Pakistan malaria mosquito</name>
    <dbReference type="NCBI Taxonomy" id="30069"/>
    <lineage>
        <taxon>Eukaryota</taxon>
        <taxon>Metazoa</taxon>
        <taxon>Ecdysozoa</taxon>
        <taxon>Arthropoda</taxon>
        <taxon>Hexapoda</taxon>
        <taxon>Insecta</taxon>
        <taxon>Pterygota</taxon>
        <taxon>Neoptera</taxon>
        <taxon>Endopterygota</taxon>
        <taxon>Diptera</taxon>
        <taxon>Nematocera</taxon>
        <taxon>Culicoidea</taxon>
        <taxon>Culicidae</taxon>
        <taxon>Anophelinae</taxon>
        <taxon>Anopheles</taxon>
    </lineage>
</organism>
<feature type="region of interest" description="Disordered" evidence="1">
    <location>
        <begin position="42"/>
        <end position="68"/>
    </location>
</feature>
<evidence type="ECO:0000256" key="1">
    <source>
        <dbReference type="SAM" id="MobiDB-lite"/>
    </source>
</evidence>
<keyword evidence="3" id="KW-1185">Reference proteome</keyword>
<name>A0A182YG07_ANOST</name>
<accession>A0A182YG07</accession>
<dbReference type="AlphaFoldDB" id="A0A182YG07"/>
<evidence type="ECO:0000313" key="2">
    <source>
        <dbReference type="EnsemblMetazoa" id="ASTEI07393-PA"/>
    </source>
</evidence>
<dbReference type="EnsemblMetazoa" id="ASTEI07393-RA">
    <property type="protein sequence ID" value="ASTEI07393-PA"/>
    <property type="gene ID" value="ASTEI07393"/>
</dbReference>
<dbReference type="Proteomes" id="UP000076408">
    <property type="component" value="Unassembled WGS sequence"/>
</dbReference>
<protein>
    <submittedName>
        <fullName evidence="2">Uncharacterized protein</fullName>
    </submittedName>
</protein>